<sequence>MAARPEPMPPLLPVIPEYTPWLAKARGVAAADAAGVDATFAARHGVAATPPPDPGARAQRPEEPRGVVADEKA</sequence>
<dbReference type="STRING" id="596152.DesU5LDRAFT_0768"/>
<name>I2PY65_9BACT</name>
<organism evidence="2">
    <name type="scientific">Desulfovibrio sp. U5L</name>
    <dbReference type="NCBI Taxonomy" id="596152"/>
    <lineage>
        <taxon>Bacteria</taxon>
        <taxon>Pseudomonadati</taxon>
        <taxon>Thermodesulfobacteriota</taxon>
        <taxon>Desulfovibrionia</taxon>
        <taxon>Desulfovibrionales</taxon>
        <taxon>Desulfovibrionaceae</taxon>
        <taxon>Desulfovibrio</taxon>
    </lineage>
</organism>
<protein>
    <submittedName>
        <fullName evidence="2">Uncharacterized protein</fullName>
    </submittedName>
</protein>
<feature type="compositionally biased region" description="Basic and acidic residues" evidence="1">
    <location>
        <begin position="59"/>
        <end position="73"/>
    </location>
</feature>
<dbReference type="EMBL" id="JH600068">
    <property type="protein sequence ID" value="EIG52471.1"/>
    <property type="molecule type" value="Genomic_DNA"/>
</dbReference>
<reference evidence="2" key="1">
    <citation type="submission" date="2011-11" db="EMBL/GenBank/DDBJ databases">
        <title>Improved High-Quality Draft sequence of Desulfovibrio sp. U5L.</title>
        <authorList>
            <consortium name="US DOE Joint Genome Institute"/>
            <person name="Lucas S."/>
            <person name="Han J."/>
            <person name="Lapidus A."/>
            <person name="Cheng J.-F."/>
            <person name="Goodwin L."/>
            <person name="Pitluck S."/>
            <person name="Peters L."/>
            <person name="Ovchinnikova G."/>
            <person name="Held B."/>
            <person name="Detter J.C."/>
            <person name="Han C."/>
            <person name="Tapia R."/>
            <person name="Land M."/>
            <person name="Hauser L."/>
            <person name="Kyrpides N."/>
            <person name="Ivanova N."/>
            <person name="Pagani I."/>
            <person name="Gabster J."/>
            <person name="Walker C."/>
            <person name="Stolyar S."/>
            <person name="Stahl D."/>
            <person name="Arkin A."/>
            <person name="Dehal P."/>
            <person name="Hazen T."/>
            <person name="Woyke T."/>
        </authorList>
    </citation>
    <scope>NUCLEOTIDE SEQUENCE [LARGE SCALE GENOMIC DNA]</scope>
    <source>
        <strain evidence="2">U5L</strain>
    </source>
</reference>
<gene>
    <name evidence="2" type="ORF">DesU5LDRAFT_0768</name>
</gene>
<proteinExistence type="predicted"/>
<feature type="region of interest" description="Disordered" evidence="1">
    <location>
        <begin position="43"/>
        <end position="73"/>
    </location>
</feature>
<evidence type="ECO:0000256" key="1">
    <source>
        <dbReference type="SAM" id="MobiDB-lite"/>
    </source>
</evidence>
<dbReference type="HOGENOM" id="CLU_185104_0_0_7"/>
<dbReference type="eggNOG" id="ENOG5031I7B">
    <property type="taxonomic scope" value="Bacteria"/>
</dbReference>
<evidence type="ECO:0000313" key="2">
    <source>
        <dbReference type="EMBL" id="EIG52471.1"/>
    </source>
</evidence>
<accession>I2PY65</accession>
<dbReference type="AlphaFoldDB" id="I2PY65"/>